<evidence type="ECO:0000313" key="2">
    <source>
        <dbReference type="Proteomes" id="UP000276133"/>
    </source>
</evidence>
<protein>
    <submittedName>
        <fullName evidence="1">Uncharacterized protein</fullName>
    </submittedName>
</protein>
<dbReference type="EMBL" id="REGN01002543">
    <property type="protein sequence ID" value="RNA27431.1"/>
    <property type="molecule type" value="Genomic_DNA"/>
</dbReference>
<dbReference type="Proteomes" id="UP000276133">
    <property type="component" value="Unassembled WGS sequence"/>
</dbReference>
<proteinExistence type="predicted"/>
<dbReference type="AlphaFoldDB" id="A0A3M7RV26"/>
<name>A0A3M7RV26_BRAPC</name>
<keyword evidence="2" id="KW-1185">Reference proteome</keyword>
<organism evidence="1 2">
    <name type="scientific">Brachionus plicatilis</name>
    <name type="common">Marine rotifer</name>
    <name type="synonym">Brachionus muelleri</name>
    <dbReference type="NCBI Taxonomy" id="10195"/>
    <lineage>
        <taxon>Eukaryota</taxon>
        <taxon>Metazoa</taxon>
        <taxon>Spiralia</taxon>
        <taxon>Gnathifera</taxon>
        <taxon>Rotifera</taxon>
        <taxon>Eurotatoria</taxon>
        <taxon>Monogononta</taxon>
        <taxon>Pseudotrocha</taxon>
        <taxon>Ploima</taxon>
        <taxon>Brachionidae</taxon>
        <taxon>Brachionus</taxon>
    </lineage>
</organism>
<gene>
    <name evidence="1" type="ORF">BpHYR1_044620</name>
</gene>
<accession>A0A3M7RV26</accession>
<reference evidence="1 2" key="1">
    <citation type="journal article" date="2018" name="Sci. Rep.">
        <title>Genomic signatures of local adaptation to the degree of environmental predictability in rotifers.</title>
        <authorList>
            <person name="Franch-Gras L."/>
            <person name="Hahn C."/>
            <person name="Garcia-Roger E.M."/>
            <person name="Carmona M.J."/>
            <person name="Serra M."/>
            <person name="Gomez A."/>
        </authorList>
    </citation>
    <scope>NUCLEOTIDE SEQUENCE [LARGE SCALE GENOMIC DNA]</scope>
    <source>
        <strain evidence="1">HYR1</strain>
    </source>
</reference>
<sequence length="83" mass="9383">MATKSEGLVWIPLARVEAVFPIRPSRVESARLCCHGDRRLMMLAMTSAIFPHMNKIAVVAIKDWVKFSLNVCAKKEFPWDGIP</sequence>
<evidence type="ECO:0000313" key="1">
    <source>
        <dbReference type="EMBL" id="RNA27431.1"/>
    </source>
</evidence>
<comment type="caution">
    <text evidence="1">The sequence shown here is derived from an EMBL/GenBank/DDBJ whole genome shotgun (WGS) entry which is preliminary data.</text>
</comment>